<dbReference type="GO" id="GO:0004674">
    <property type="term" value="F:protein serine/threonine kinase activity"/>
    <property type="evidence" value="ECO:0007669"/>
    <property type="project" value="UniProtKB-KW"/>
</dbReference>
<dbReference type="InterPro" id="IPR011009">
    <property type="entry name" value="Kinase-like_dom_sf"/>
</dbReference>
<dbReference type="GO" id="GO:0030247">
    <property type="term" value="F:polysaccharide binding"/>
    <property type="evidence" value="ECO:0007669"/>
    <property type="project" value="InterPro"/>
</dbReference>
<comment type="subcellular location">
    <subcellularLocation>
        <location evidence="1">Membrane</location>
        <topology evidence="1">Single-pass type I membrane protein</topology>
    </subcellularLocation>
</comment>
<feature type="chain" id="PRO_5045781939" evidence="15">
    <location>
        <begin position="19"/>
        <end position="624"/>
    </location>
</feature>
<evidence type="ECO:0000256" key="2">
    <source>
        <dbReference type="ARBA" id="ARBA00022527"/>
    </source>
</evidence>
<evidence type="ECO:0000313" key="18">
    <source>
        <dbReference type="RefSeq" id="XP_027066752.2"/>
    </source>
</evidence>
<evidence type="ECO:0000256" key="6">
    <source>
        <dbReference type="ARBA" id="ARBA00022741"/>
    </source>
</evidence>
<dbReference type="GO" id="GO:0005524">
    <property type="term" value="F:ATP binding"/>
    <property type="evidence" value="ECO:0007669"/>
    <property type="project" value="UniProtKB-UniRule"/>
</dbReference>
<keyword evidence="3" id="KW-0808">Transferase</keyword>
<evidence type="ECO:0000256" key="5">
    <source>
        <dbReference type="ARBA" id="ARBA00022729"/>
    </source>
</evidence>
<feature type="domain" description="Protein kinase" evidence="16">
    <location>
        <begin position="299"/>
        <end position="586"/>
    </location>
</feature>
<proteinExistence type="predicted"/>
<feature type="region of interest" description="Disordered" evidence="13">
    <location>
        <begin position="589"/>
        <end position="616"/>
    </location>
</feature>
<keyword evidence="17" id="KW-1185">Reference proteome</keyword>
<evidence type="ECO:0000256" key="15">
    <source>
        <dbReference type="SAM" id="SignalP"/>
    </source>
</evidence>
<dbReference type="Pfam" id="PF00069">
    <property type="entry name" value="Pkinase"/>
    <property type="match status" value="1"/>
</dbReference>
<dbReference type="RefSeq" id="XP_027066752.2">
    <property type="nucleotide sequence ID" value="XM_027210951.2"/>
</dbReference>
<dbReference type="PANTHER" id="PTHR27009">
    <property type="entry name" value="RUST RESISTANCE KINASE LR10-RELATED"/>
    <property type="match status" value="1"/>
</dbReference>
<dbReference type="InterPro" id="IPR017441">
    <property type="entry name" value="Protein_kinase_ATP_BS"/>
</dbReference>
<reference evidence="17" key="1">
    <citation type="journal article" date="2025" name="Foods">
        <title>Unveiling the Microbial Signatures of Arabica Coffee Cherries: Insights into Ripeness Specific Diversity, Functional Traits, and Implications for Quality and Safety.</title>
        <authorList>
            <consortium name="RefSeq"/>
            <person name="Tenea G.N."/>
            <person name="Cifuentes V."/>
            <person name="Reyes P."/>
            <person name="Cevallos-Vallejos M."/>
        </authorList>
    </citation>
    <scope>NUCLEOTIDE SEQUENCE [LARGE SCALE GENOMIC DNA]</scope>
</reference>
<keyword evidence="10 14" id="KW-0472">Membrane</keyword>
<evidence type="ECO:0000256" key="13">
    <source>
        <dbReference type="SAM" id="MobiDB-lite"/>
    </source>
</evidence>
<dbReference type="SMART" id="SM00220">
    <property type="entry name" value="S_TKc"/>
    <property type="match status" value="1"/>
</dbReference>
<evidence type="ECO:0000256" key="8">
    <source>
        <dbReference type="ARBA" id="ARBA00022840"/>
    </source>
</evidence>
<evidence type="ECO:0000256" key="14">
    <source>
        <dbReference type="SAM" id="Phobius"/>
    </source>
</evidence>
<keyword evidence="8 12" id="KW-0067">ATP-binding</keyword>
<evidence type="ECO:0000256" key="4">
    <source>
        <dbReference type="ARBA" id="ARBA00022692"/>
    </source>
</evidence>
<feature type="signal peptide" evidence="15">
    <location>
        <begin position="1"/>
        <end position="18"/>
    </location>
</feature>
<evidence type="ECO:0000256" key="3">
    <source>
        <dbReference type="ARBA" id="ARBA00022679"/>
    </source>
</evidence>
<keyword evidence="6 12" id="KW-0547">Nucleotide-binding</keyword>
<feature type="compositionally biased region" description="Polar residues" evidence="13">
    <location>
        <begin position="596"/>
        <end position="613"/>
    </location>
</feature>
<dbReference type="Proteomes" id="UP001652660">
    <property type="component" value="Chromosome 6c"/>
</dbReference>
<dbReference type="AlphaFoldDB" id="A0A6P6SLL1"/>
<dbReference type="GO" id="GO:0016020">
    <property type="term" value="C:membrane"/>
    <property type="evidence" value="ECO:0007669"/>
    <property type="project" value="UniProtKB-SubCell"/>
</dbReference>
<dbReference type="InterPro" id="IPR045874">
    <property type="entry name" value="LRK10/LRL21-25-like"/>
</dbReference>
<protein>
    <submittedName>
        <fullName evidence="18">Rust resistance kinase Lr10-like</fullName>
    </submittedName>
</protein>
<dbReference type="OrthoDB" id="544400at2759"/>
<dbReference type="Gene3D" id="3.30.200.20">
    <property type="entry name" value="Phosphorylase Kinase, domain 1"/>
    <property type="match status" value="1"/>
</dbReference>
<gene>
    <name evidence="18" type="primary">LOC113692534</name>
</gene>
<evidence type="ECO:0000256" key="9">
    <source>
        <dbReference type="ARBA" id="ARBA00022989"/>
    </source>
</evidence>
<dbReference type="Gene3D" id="1.10.510.10">
    <property type="entry name" value="Transferase(Phosphotransferase) domain 1"/>
    <property type="match status" value="1"/>
</dbReference>
<evidence type="ECO:0000256" key="1">
    <source>
        <dbReference type="ARBA" id="ARBA00004479"/>
    </source>
</evidence>
<dbReference type="InterPro" id="IPR000719">
    <property type="entry name" value="Prot_kinase_dom"/>
</dbReference>
<dbReference type="InterPro" id="IPR008271">
    <property type="entry name" value="Ser/Thr_kinase_AS"/>
</dbReference>
<keyword evidence="2" id="KW-0723">Serine/threonine-protein kinase</keyword>
<evidence type="ECO:0000259" key="16">
    <source>
        <dbReference type="PROSITE" id="PS50011"/>
    </source>
</evidence>
<keyword evidence="11" id="KW-0325">Glycoprotein</keyword>
<feature type="binding site" evidence="12">
    <location>
        <position position="327"/>
    </location>
    <ligand>
        <name>ATP</name>
        <dbReference type="ChEBI" id="CHEBI:30616"/>
    </ligand>
</feature>
<accession>A0A6P6SLL1</accession>
<dbReference type="PROSITE" id="PS50011">
    <property type="entry name" value="PROTEIN_KINASE_DOM"/>
    <property type="match status" value="1"/>
</dbReference>
<keyword evidence="4 14" id="KW-0812">Transmembrane</keyword>
<dbReference type="SUPFAM" id="SSF56112">
    <property type="entry name" value="Protein kinase-like (PK-like)"/>
    <property type="match status" value="1"/>
</dbReference>
<evidence type="ECO:0000256" key="7">
    <source>
        <dbReference type="ARBA" id="ARBA00022777"/>
    </source>
</evidence>
<reference evidence="18" key="2">
    <citation type="submission" date="2025-08" db="UniProtKB">
        <authorList>
            <consortium name="RefSeq"/>
        </authorList>
    </citation>
    <scope>IDENTIFICATION</scope>
    <source>
        <tissue evidence="18">Leaves</tissue>
    </source>
</reference>
<name>A0A6P6SLL1_COFAR</name>
<evidence type="ECO:0000313" key="17">
    <source>
        <dbReference type="Proteomes" id="UP001652660"/>
    </source>
</evidence>
<evidence type="ECO:0000256" key="11">
    <source>
        <dbReference type="ARBA" id="ARBA00023180"/>
    </source>
</evidence>
<sequence>MFLSKAFTVCLALLFVEAVSTRIDQLEEDKPEKDQKCYQQFYCGEVHIYATGLFRVEGGPQGCGHPNVRLSCEHNRTVLYLGSNSNKYYVEEKSIMNFGSSSKRIHVIDPGVQKNNCSSLPLYSITHYSYNPLHPPEPHDSIVFVSCKRPIDSPLYIDTSPCLTAKDFYSYVVFGNDLMASTIEETCTIYKTITSQFQNSLGAETRNISYGDIHDLMASGFELEWMGYSDSFCSSALCYGVIGSGGFFGIWIALSIAYYIYELRRRHLSLHDAIEKFLKSRNNLIPRRYSYREIKKMSNNFKEKLGEGGYGSVYKGKLRGGQLVAIKMLTKSKANGQEFINEVASLGRIHHVNVVRLAGFCVTASKRALIYEYMPNGSLDKFIFAEHSNRLSLSWKKAFEIASGVARGIQYLHQGCNMQIVHFDIKPHNILLDDNFVPKVSDFGLAKLHPLQNSVVSLTVVRGTLGYMAPELFYKKIGNVSNKADVYSFGMLLMEMAGRRKNINALAQHSSQIYFPSWIYDKIDQGEDMEIGDHATEEEKTIRKKLILTALWCIQMIPENRPSMREVIEMLGGDLQDLQLPAKPRFCPSDSPVRHLQSSSYSCSEEPTESPCNSVPLEIEQIDR</sequence>
<evidence type="ECO:0000256" key="12">
    <source>
        <dbReference type="PROSITE-ProRule" id="PRU10141"/>
    </source>
</evidence>
<dbReference type="GeneID" id="113692534"/>
<evidence type="ECO:0000256" key="10">
    <source>
        <dbReference type="ARBA" id="ARBA00023136"/>
    </source>
</evidence>
<keyword evidence="9 14" id="KW-1133">Transmembrane helix</keyword>
<dbReference type="PROSITE" id="PS00107">
    <property type="entry name" value="PROTEIN_KINASE_ATP"/>
    <property type="match status" value="1"/>
</dbReference>
<keyword evidence="5 15" id="KW-0732">Signal</keyword>
<feature type="transmembrane region" description="Helical" evidence="14">
    <location>
        <begin position="239"/>
        <end position="261"/>
    </location>
</feature>
<keyword evidence="7" id="KW-0418">Kinase</keyword>
<dbReference type="PROSITE" id="PS00108">
    <property type="entry name" value="PROTEIN_KINASE_ST"/>
    <property type="match status" value="1"/>
</dbReference>
<organism evidence="17 18">
    <name type="scientific">Coffea arabica</name>
    <name type="common">Arabian coffee</name>
    <dbReference type="NCBI Taxonomy" id="13443"/>
    <lineage>
        <taxon>Eukaryota</taxon>
        <taxon>Viridiplantae</taxon>
        <taxon>Streptophyta</taxon>
        <taxon>Embryophyta</taxon>
        <taxon>Tracheophyta</taxon>
        <taxon>Spermatophyta</taxon>
        <taxon>Magnoliopsida</taxon>
        <taxon>eudicotyledons</taxon>
        <taxon>Gunneridae</taxon>
        <taxon>Pentapetalae</taxon>
        <taxon>asterids</taxon>
        <taxon>lamiids</taxon>
        <taxon>Gentianales</taxon>
        <taxon>Rubiaceae</taxon>
        <taxon>Ixoroideae</taxon>
        <taxon>Gardenieae complex</taxon>
        <taxon>Bertiereae - Coffeeae clade</taxon>
        <taxon>Coffeeae</taxon>
        <taxon>Coffea</taxon>
    </lineage>
</organism>